<keyword evidence="1" id="KW-0175">Coiled coil</keyword>
<organism evidence="2 3">
    <name type="scientific">Clunio marinus</name>
    <dbReference type="NCBI Taxonomy" id="568069"/>
    <lineage>
        <taxon>Eukaryota</taxon>
        <taxon>Metazoa</taxon>
        <taxon>Ecdysozoa</taxon>
        <taxon>Arthropoda</taxon>
        <taxon>Hexapoda</taxon>
        <taxon>Insecta</taxon>
        <taxon>Pterygota</taxon>
        <taxon>Neoptera</taxon>
        <taxon>Endopterygota</taxon>
        <taxon>Diptera</taxon>
        <taxon>Nematocera</taxon>
        <taxon>Chironomoidea</taxon>
        <taxon>Chironomidae</taxon>
        <taxon>Clunio</taxon>
    </lineage>
</organism>
<dbReference type="AlphaFoldDB" id="A0A1J1HG71"/>
<protein>
    <submittedName>
        <fullName evidence="2">CLUMA_CG000816, isoform A</fullName>
    </submittedName>
</protein>
<sequence>MDHETQLIKNLENQLKRLISELEDLEETKHEIDVQEYMELKGEFLDQTKVISEALESMSKGDVSLNSKYSLMKQDLRKAIATSFNTLEIIKIFGFKLESELEKQLNCLKEDYKLRRIGQQEMETKRLEILNKIKIQNEKLLSKEDLDFLEAKTQQELLQLDSIDE</sequence>
<reference evidence="2 3" key="1">
    <citation type="submission" date="2015-04" db="EMBL/GenBank/DDBJ databases">
        <authorList>
            <person name="Syromyatnikov M.Y."/>
            <person name="Popov V.N."/>
        </authorList>
    </citation>
    <scope>NUCLEOTIDE SEQUENCE [LARGE SCALE GENOMIC DNA]</scope>
</reference>
<dbReference type="PANTHER" id="PTHR16505">
    <property type="entry name" value="PROTEIN LZIC"/>
    <property type="match status" value="1"/>
</dbReference>
<name>A0A1J1HG71_9DIPT</name>
<gene>
    <name evidence="2" type="primary">putative Protein LZIC</name>
    <name evidence="2" type="ORF">CLUMA_CG000816</name>
</gene>
<dbReference type="OrthoDB" id="10262856at2759"/>
<proteinExistence type="predicted"/>
<dbReference type="STRING" id="568069.A0A1J1HG71"/>
<dbReference type="EMBL" id="CVRI01000003">
    <property type="protein sequence ID" value="CRK87029.1"/>
    <property type="molecule type" value="Genomic_DNA"/>
</dbReference>
<dbReference type="Proteomes" id="UP000183832">
    <property type="component" value="Unassembled WGS sequence"/>
</dbReference>
<evidence type="ECO:0000256" key="1">
    <source>
        <dbReference type="SAM" id="Coils"/>
    </source>
</evidence>
<dbReference type="PANTHER" id="PTHR16505:SF8">
    <property type="entry name" value="PROTEIN LZIC"/>
    <property type="match status" value="1"/>
</dbReference>
<dbReference type="InterPro" id="IPR040065">
    <property type="entry name" value="LZIC"/>
</dbReference>
<evidence type="ECO:0000313" key="2">
    <source>
        <dbReference type="EMBL" id="CRK87029.1"/>
    </source>
</evidence>
<accession>A0A1J1HG71</accession>
<feature type="coiled-coil region" evidence="1">
    <location>
        <begin position="1"/>
        <end position="35"/>
    </location>
</feature>
<evidence type="ECO:0000313" key="3">
    <source>
        <dbReference type="Proteomes" id="UP000183832"/>
    </source>
</evidence>
<keyword evidence="3" id="KW-1185">Reference proteome</keyword>